<dbReference type="PeptideAtlas" id="G5EF32"/>
<reference evidence="4" key="3">
    <citation type="journal article" date="1995" name="Mol. Biochem. Parasitol.">
        <title>The gp15/400 polyprotein antigen of Brugia malayi binds fatty acids and retinoids.</title>
        <authorList>
            <person name="Kennedy M.W."/>
            <person name="Allen J.E."/>
            <person name="Wright A.S."/>
            <person name="McCruden A.B."/>
            <person name="Cooper A."/>
        </authorList>
    </citation>
    <scope>NUCLEOTIDE SEQUENCE</scope>
</reference>
<dbReference type="Proteomes" id="UP000001940">
    <property type="component" value="Chromosome V"/>
</dbReference>
<reference evidence="4" key="6">
    <citation type="journal article" date="2001" name="Biochemistry">
        <title>Mutagenic and chemical modification of the ABA-1 allergen of the nematode Ascaris: consequences for structure and lipid binding properties.</title>
        <authorList>
            <person name="McDermott L."/>
            <person name="Moore J."/>
            <person name="Brass A."/>
            <person name="Price N.C."/>
            <person name="Kelly S.M."/>
            <person name="Cooper A."/>
            <person name="Kennedy M.W."/>
        </authorList>
    </citation>
    <scope>NUCLEOTIDE SEQUENCE</scope>
</reference>
<dbReference type="GeneID" id="179095"/>
<dbReference type="InterPro" id="IPR032487">
    <property type="entry name" value="ABA-1_nematode"/>
</dbReference>
<dbReference type="RefSeq" id="NP_504795.1">
    <property type="nucleotide sequence ID" value="NM_072394.8"/>
</dbReference>
<feature type="coiled-coil region" evidence="1">
    <location>
        <begin position="1361"/>
        <end position="1388"/>
    </location>
</feature>
<dbReference type="HOGENOM" id="CLU_251914_0_0_1"/>
<name>G5EF32_CAEEL</name>
<feature type="domain" description="Polyprotein allergen nematode" evidence="3">
    <location>
        <begin position="519"/>
        <end position="636"/>
    </location>
</feature>
<dbReference type="OMA" id="DFVKWMT"/>
<evidence type="ECO:0000256" key="1">
    <source>
        <dbReference type="SAM" id="Coils"/>
    </source>
</evidence>
<proteinExistence type="evidence at protein level"/>
<gene>
    <name evidence="5 7" type="primary">npa-1</name>
    <name evidence="4" type="ORF">5H561</name>
    <name evidence="5" type="ORF">CELE_VC5.3</name>
    <name evidence="7" type="ORF">VC5.3</name>
</gene>
<dbReference type="ExpressionAtlas" id="G5EF32">
    <property type="expression patterns" value="baseline and differential"/>
</dbReference>
<sequence>MAVTRSLLFLFLIASVALAGNHNRHHRNRRDNDLHDWLTAEQKESLKDIAQGTEEFKKKVAVFYNELPAEKRAEWDKFYKTHCFEWTAKAQGADEETEFQKNLADNDVEKVRQRIGELKKDLDEKARKNVEMWEDDCYKLVKPMRKRREIEAEFQDFVKWMTPEQLGDINALKTAGKDSEIQDKVKEYFAKLPADQQKTLTEEFKGKCKVYFTPLMTSDELEKIKTLKGDKEAAGALVKGVVDRQDGEVKVIAEKMLSVCGEVYKESTRKRREIEAAFQDFVKWMTPEQLGDITALKAAGKDSEVQAKVKEFFGQLPADQQKTLTEEFKGKCKVYFTPLMTSEELEKIKTLKGDKEAAGALVKGVVDRQEGEVKAVAEKMLTVCGEVYKDSSRRRREIEAEFQDFVKWMTPEQLGDINALKTAGKDSEIQDKVKEYFALLPSDQQKTLTEEFKGKCKVYFTPLMTSEELDKIKTMKDDKVAAGALVKGVVDRQEGEVKAIAEKMLSVCGEVYKDSKRKRREIEAAFKDFVHWMTPEQLGDITALKAAGKDSEVQAKVKEFFGQLPADQQKTLTEEFKGKCKVYFTPLMTSDELAKIETLKGDKEAAGALVKGVVDRQEGDVKAIAEKMLTVCGEVYKDSSRRRREIEPAFQDFVKWMTPEQLGHITALKTAGKESEVQDKVKEYFGQLPADQQATLKEEFKGKCRVFFTPLMTSEELDKVKTLKANKEAAGALMKTVVDRQSGEVKATAEKMLGVCGEVYKESSRKRREIEAAFKDFVQWMTPEQLGEITSMKAAGKEGPELQAKTKEFFEQLPADQQKTLKEEFKGKCKVYFTPLMTSEELEKIKTLKGDKEAAGALVKGVVDRQMGDVKSISEKMLALCGEVYKDSSRRRREIEAVFQDFVKWMTPEQLGDITALKAAGKDTEVQEKVKEYFGKLPADQQKTLTEEFKGTCKTYFSPLLTSEESEKIKEHVASGDKEASKALVKGAVDRQEGEIKTIAEKMFGICGEVYKESKSRRDVAAKIEKHLSWLQAEEKEEILKMSKEGKSKDDIKKRLFEMVEAKEKDAGEKEKTVKLCYAWMDDVATKEEIEGLHKLHHVDHGACKKKVREFIGRLPEEKQKAVEASLPFCEKLWYGDHASHEGHEGHGDHSGHNHHHIKRRHLAVIEKYIEWLDEIQKGAIRELEASGADFNVIADKIKEFFHLLPEQKQTDVKEKFQNQCMTWAKEVSKPTEWEEIKKLHAAEDFNTLKLKLVELEERLTENQKHTIEHVRGVCYRLWGIKNLARRRRVPNSEASFQEKAAKYLDWMNEEQLNELKRLKSEGKKSEVMKAILKFYDETTGDAKEKAEGKLKEACKEYSVKAFGEEKVAQFKAQYKKLKDENAEQSEIEKLSNQYIDEIEDEQKKDFAKAVVTGCKHVYASTRSRRDLIAQAVAEYLQNA</sequence>
<dbReference type="eggNOG" id="ENOG502QVTU">
    <property type="taxonomic scope" value="Eukaryota"/>
</dbReference>
<reference evidence="5" key="7">
    <citation type="submission" date="2003-03" db="EMBL/GenBank/DDBJ databases">
        <authorList>
            <person name="Sulson J.E."/>
            <person name="Waterston R."/>
        </authorList>
    </citation>
    <scope>NUCLEOTIDE SEQUENCE</scope>
    <source>
        <strain evidence="5">Bristol N2</strain>
    </source>
</reference>
<feature type="domain" description="Polyprotein allergen nematode" evidence="3">
    <location>
        <begin position="767"/>
        <end position="885"/>
    </location>
</feature>
<evidence type="ECO:0000313" key="6">
    <source>
        <dbReference type="Proteomes" id="UP000001940"/>
    </source>
</evidence>
<dbReference type="EMBL" id="BX284605">
    <property type="protein sequence ID" value="CCD70075.1"/>
    <property type="molecule type" value="Genomic_DNA"/>
</dbReference>
<feature type="domain" description="Polyprotein allergen nematode" evidence="3">
    <location>
        <begin position="643"/>
        <end position="760"/>
    </location>
</feature>
<dbReference type="PANTHER" id="PTHR34007">
    <property type="entry name" value="AEROLYSIN-LIKE PROTEIN-RELATED"/>
    <property type="match status" value="1"/>
</dbReference>
<feature type="domain" description="Polyprotein allergen nematode" evidence="3">
    <location>
        <begin position="892"/>
        <end position="1011"/>
    </location>
</feature>
<reference evidence="5" key="9">
    <citation type="submission" date="2024-10" db="EMBL/GenBank/DDBJ databases">
        <authorList>
            <consortium name="WormBase Consortium"/>
            <person name="WormBase"/>
        </authorList>
    </citation>
    <scope>NUCLEOTIDE SEQUENCE</scope>
    <source>
        <strain evidence="5">Bristol N2</strain>
    </source>
</reference>
<feature type="coiled-coil region" evidence="1">
    <location>
        <begin position="101"/>
        <end position="128"/>
    </location>
</feature>
<dbReference type="SMR" id="G5EF32"/>
<feature type="domain" description="Polyprotein allergen nematode" evidence="3">
    <location>
        <begin position="147"/>
        <end position="264"/>
    </location>
</feature>
<protein>
    <submittedName>
        <fullName evidence="4">Nematode polyprotein allergen related, post-translationnally cleaved, the diverse 14.5 kDa cleavage products bind lipids and retinol (164.6 kD) (Npa-1)</fullName>
    </submittedName>
    <submittedName>
        <fullName evidence="5">Polyprotein allergen nematode domain-containing protein</fullName>
    </submittedName>
</protein>
<evidence type="ECO:0000259" key="3">
    <source>
        <dbReference type="Pfam" id="PF16469"/>
    </source>
</evidence>
<feature type="signal peptide" evidence="2">
    <location>
        <begin position="1"/>
        <end position="19"/>
    </location>
</feature>
<feature type="domain" description="Polyprotein allergen nematode" evidence="3">
    <location>
        <begin position="1295"/>
        <end position="1419"/>
    </location>
</feature>
<evidence type="ECO:0000256" key="2">
    <source>
        <dbReference type="SAM" id="SignalP"/>
    </source>
</evidence>
<dbReference type="InterPro" id="IPR053280">
    <property type="entry name" value="Aerolysin-like_pore-former"/>
</dbReference>
<dbReference type="PANTHER" id="PTHR34007:SF1">
    <property type="entry name" value="AEROLYSIN-LIKE PROTEIN-RELATED"/>
    <property type="match status" value="1"/>
</dbReference>
<organism evidence="5 6">
    <name type="scientific">Caenorhabditis elegans</name>
    <dbReference type="NCBI Taxonomy" id="6239"/>
    <lineage>
        <taxon>Eukaryota</taxon>
        <taxon>Metazoa</taxon>
        <taxon>Ecdysozoa</taxon>
        <taxon>Nematoda</taxon>
        <taxon>Chromadorea</taxon>
        <taxon>Rhabditida</taxon>
        <taxon>Rhabditina</taxon>
        <taxon>Rhabditomorpha</taxon>
        <taxon>Rhabditoidea</taxon>
        <taxon>Rhabditidae</taxon>
        <taxon>Peloderinae</taxon>
        <taxon>Caenorhabditis</taxon>
    </lineage>
</organism>
<feature type="domain" description="Polyprotein allergen nematode" evidence="3">
    <location>
        <begin position="27"/>
        <end position="140"/>
    </location>
</feature>
<dbReference type="PIR" id="T33813">
    <property type="entry name" value="T33813"/>
</dbReference>
<keyword evidence="6" id="KW-1185">Reference proteome</keyword>
<dbReference type="AGR" id="WB:WBGene00003786"/>
<dbReference type="FunCoup" id="G5EF32">
    <property type="interactions" value="137"/>
</dbReference>
<keyword evidence="1" id="KW-0175">Coiled coil</keyword>
<reference evidence="4" key="8">
    <citation type="submission" date="2004-01" db="EMBL/GenBank/DDBJ databases">
        <title>The Caenorhabditis elegans transcriptome project, a complementary view of the genome.</title>
        <authorList>
            <person name="Kohara Y."/>
            <person name="Shin-i T."/>
            <person name="Suzuki Y."/>
            <person name="Sugano S."/>
            <person name="Thierry-Mieg D."/>
            <person name="Thierry-Mieg J."/>
        </authorList>
    </citation>
    <scope>NUCLEOTIDE SEQUENCE</scope>
</reference>
<evidence type="ECO:0000313" key="7">
    <source>
        <dbReference type="WormBase" id="VC5.3a"/>
    </source>
</evidence>
<accession>G5EF32</accession>
<dbReference type="WormBase" id="VC5.3a">
    <property type="protein sequence ID" value="CE21224"/>
    <property type="gene ID" value="WBGene00003786"/>
    <property type="gene designation" value="npa-1"/>
</dbReference>
<evidence type="ECO:0000313" key="5">
    <source>
        <dbReference type="EMBL" id="CCD70075.1"/>
    </source>
</evidence>
<dbReference type="AlphaFoldDB" id="G5EF32"/>
<dbReference type="Pfam" id="PF16469">
    <property type="entry name" value="NPA"/>
    <property type="match status" value="11"/>
</dbReference>
<feature type="domain" description="Polyprotein allergen nematode" evidence="3">
    <location>
        <begin position="271"/>
        <end position="388"/>
    </location>
</feature>
<dbReference type="Gene3D" id="1.10.533.30">
    <property type="entry name" value="Nematode polyprotein allergen ABA-1"/>
    <property type="match status" value="11"/>
</dbReference>
<keyword evidence="8" id="KW-1267">Proteomics identification</keyword>
<keyword evidence="2" id="KW-0732">Signal</keyword>
<feature type="domain" description="Polyprotein allergen nematode" evidence="3">
    <location>
        <begin position="1017"/>
        <end position="1134"/>
    </location>
</feature>
<reference evidence="4" key="1">
    <citation type="journal article" date="1995" name="Biochemistry">
        <title>The ABA-1 allergen of the parasitic nematode Ascaris suum: fatty acid and retinoid binding function and structural characterization.</title>
        <authorList>
            <person name="Kennedy M.W."/>
            <person name="Brasss A."/>
            <person name="McCruden A.B."/>
            <person name="Price N.C."/>
            <person name="Kelly S.M."/>
            <person name="Cooper A."/>
        </authorList>
    </citation>
    <scope>NUCLEOTIDE SEQUENCE</scope>
</reference>
<feature type="domain" description="Polyprotein allergen nematode" evidence="3">
    <location>
        <begin position="1160"/>
        <end position="1279"/>
    </location>
</feature>
<reference evidence="5 6" key="4">
    <citation type="journal article" date="1998" name="Science">
        <title>Genome sequence of the nematode C. elegans: a platform for investigating biology.</title>
        <authorList>
            <consortium name="The C. elegans sequencing consortium"/>
            <person name="Sulson J.E."/>
            <person name="Waterston R."/>
        </authorList>
    </citation>
    <scope>NUCLEOTIDE SEQUENCE [LARGE SCALE GENOMIC DNA]</scope>
    <source>
        <strain evidence="5 6">Bristol N2</strain>
    </source>
</reference>
<evidence type="ECO:0007829" key="8">
    <source>
        <dbReference type="PeptideAtlas" id="G5EF32"/>
    </source>
</evidence>
<dbReference type="CTD" id="179095"/>
<reference evidence="4" key="2">
    <citation type="journal article" date="1995" name="J. Biol. Chem.">
        <title>The DvA-1 polyprotein of the parasitic nematode Dictyocaulus viviparus. A small helix-rich lipid-binding protein.</title>
        <authorList>
            <person name="Kennedy M.W."/>
            <person name="Britton C."/>
            <person name="Price N.C."/>
            <person name="Kelly S.M."/>
            <person name="Cooper A."/>
        </authorList>
    </citation>
    <scope>NUCLEOTIDE SEQUENCE</scope>
</reference>
<dbReference type="Bgee" id="WBGene00003786">
    <property type="expression patterns" value="Expressed in larva and 4 other cell types or tissues"/>
</dbReference>
<dbReference type="PaxDb" id="6239-VC5.3a"/>
<dbReference type="InterPro" id="IPR038289">
    <property type="entry name" value="DVA-1_sf"/>
</dbReference>
<reference evidence="4" key="5">
    <citation type="journal article" date="1999" name="Biochem. J.">
        <title>Sequence-divergent units of the ABA-1 polyprotein array of the nematode Ascaris suum have similar fatty-acid- and retinol-binding properties but different binding-site environments.</title>
        <authorList>
            <person name="Moore J."/>
            <person name="McDermott L."/>
            <person name="Price N.C."/>
            <person name="Kelly S.M."/>
            <person name="Cooper A."/>
            <person name="Kennedy M.W."/>
        </authorList>
    </citation>
    <scope>NUCLEOTIDE SEQUENCE</scope>
</reference>
<evidence type="ECO:0000313" key="4">
    <source>
        <dbReference type="EMBL" id="AAR89637.1"/>
    </source>
</evidence>
<dbReference type="EMBL" id="AY519856">
    <property type="protein sequence ID" value="AAR89637.1"/>
    <property type="molecule type" value="mRNA"/>
</dbReference>
<feature type="domain" description="Polyprotein allergen nematode" evidence="3">
    <location>
        <begin position="395"/>
        <end position="512"/>
    </location>
</feature>
<dbReference type="STRING" id="6239.VC5.3a.1"/>
<dbReference type="OrthoDB" id="5823468at2759"/>
<feature type="chain" id="PRO_5015092005" evidence="2">
    <location>
        <begin position="20"/>
        <end position="1440"/>
    </location>
</feature>